<evidence type="ECO:0000313" key="2">
    <source>
        <dbReference type="Proteomes" id="UP001528411"/>
    </source>
</evidence>
<organism evidence="1 2">
    <name type="scientific">Psychrosphaera algicola</name>
    <dbReference type="NCBI Taxonomy" id="3023714"/>
    <lineage>
        <taxon>Bacteria</taxon>
        <taxon>Pseudomonadati</taxon>
        <taxon>Pseudomonadota</taxon>
        <taxon>Gammaproteobacteria</taxon>
        <taxon>Alteromonadales</taxon>
        <taxon>Pseudoalteromonadaceae</taxon>
        <taxon>Psychrosphaera</taxon>
    </lineage>
</organism>
<accession>A0ABT5F867</accession>
<keyword evidence="1" id="KW-0326">Glycosidase</keyword>
<dbReference type="InterPro" id="IPR008928">
    <property type="entry name" value="6-hairpin_glycosidase_sf"/>
</dbReference>
<dbReference type="GO" id="GO:0016798">
    <property type="term" value="F:hydrolase activity, acting on glycosyl bonds"/>
    <property type="evidence" value="ECO:0007669"/>
    <property type="project" value="UniProtKB-KW"/>
</dbReference>
<keyword evidence="2" id="KW-1185">Reference proteome</keyword>
<reference evidence="1 2" key="1">
    <citation type="submission" date="2023-01" db="EMBL/GenBank/DDBJ databases">
        <title>Psychrosphaera sp. nov., isolated from marine algae.</title>
        <authorList>
            <person name="Bayburt H."/>
            <person name="Choi B.J."/>
            <person name="Kim J.M."/>
            <person name="Choi D.G."/>
            <person name="Jeon C.O."/>
        </authorList>
    </citation>
    <scope>NUCLEOTIDE SEQUENCE [LARGE SCALE GENOMIC DNA]</scope>
    <source>
        <strain evidence="1 2">G1-22</strain>
    </source>
</reference>
<keyword evidence="1" id="KW-0378">Hydrolase</keyword>
<dbReference type="EMBL" id="JAQOMS010000002">
    <property type="protein sequence ID" value="MDC2887725.1"/>
    <property type="molecule type" value="Genomic_DNA"/>
</dbReference>
<dbReference type="InterPro" id="IPR012341">
    <property type="entry name" value="6hp_glycosidase-like_sf"/>
</dbReference>
<sequence>MLCLSGRFREIYYWDSYFSALGLIKSHKTKLVMSMLDNFVDLQRRFDCIPNGNRSYYLSRSQPPILGLLVELLLPFQSEPISFIKKYIDAITKEYEFWMQGSDDLTDEKSEHRRVVKLPDGSF</sequence>
<dbReference type="SUPFAM" id="SSF48208">
    <property type="entry name" value="Six-hairpin glycosidases"/>
    <property type="match status" value="1"/>
</dbReference>
<proteinExistence type="predicted"/>
<dbReference type="Pfam" id="PF01204">
    <property type="entry name" value="Trehalase"/>
    <property type="match status" value="1"/>
</dbReference>
<dbReference type="Proteomes" id="UP001528411">
    <property type="component" value="Unassembled WGS sequence"/>
</dbReference>
<gene>
    <name evidence="1" type="ORF">PN838_01200</name>
</gene>
<comment type="caution">
    <text evidence="1">The sequence shown here is derived from an EMBL/GenBank/DDBJ whole genome shotgun (WGS) entry which is preliminary data.</text>
</comment>
<dbReference type="PANTHER" id="PTHR23403:SF1">
    <property type="entry name" value="TREHALASE"/>
    <property type="match status" value="1"/>
</dbReference>
<protein>
    <submittedName>
        <fullName evidence="1">Trehalase family glycosidase</fullName>
    </submittedName>
</protein>
<dbReference type="InterPro" id="IPR001661">
    <property type="entry name" value="Glyco_hydro_37"/>
</dbReference>
<dbReference type="PANTHER" id="PTHR23403">
    <property type="entry name" value="TREHALASE"/>
    <property type="match status" value="1"/>
</dbReference>
<dbReference type="Gene3D" id="1.50.10.10">
    <property type="match status" value="1"/>
</dbReference>
<name>A0ABT5F867_9GAMM</name>
<evidence type="ECO:0000313" key="1">
    <source>
        <dbReference type="EMBL" id="MDC2887725.1"/>
    </source>
</evidence>
<dbReference type="RefSeq" id="WP_272179527.1">
    <property type="nucleotide sequence ID" value="NZ_JAQOMS010000002.1"/>
</dbReference>